<protein>
    <submittedName>
        <fullName evidence="1">Uncharacterized protein</fullName>
    </submittedName>
</protein>
<reference evidence="2" key="1">
    <citation type="submission" date="2017-03" db="EMBL/GenBank/DDBJ databases">
        <authorList>
            <person name="Safronova V.I."/>
            <person name="Sazanova A.L."/>
            <person name="Chirak E.R."/>
        </authorList>
    </citation>
    <scope>NUCLEOTIDE SEQUENCE [LARGE SCALE GENOMIC DNA]</scope>
    <source>
        <strain evidence="2">Ach-343</strain>
    </source>
</reference>
<accession>A0A2W7C1S0</accession>
<dbReference type="AlphaFoldDB" id="A0A2W7C1S0"/>
<organism evidence="1 2">
    <name type="scientific">Mesorhizobium kowhaii</name>
    <dbReference type="NCBI Taxonomy" id="1300272"/>
    <lineage>
        <taxon>Bacteria</taxon>
        <taxon>Pseudomonadati</taxon>
        <taxon>Pseudomonadota</taxon>
        <taxon>Alphaproteobacteria</taxon>
        <taxon>Hyphomicrobiales</taxon>
        <taxon>Phyllobacteriaceae</taxon>
        <taxon>Mesorhizobium</taxon>
    </lineage>
</organism>
<comment type="caution">
    <text evidence="1">The sequence shown here is derived from an EMBL/GenBank/DDBJ whole genome shotgun (WGS) entry which is preliminary data.</text>
</comment>
<keyword evidence="2" id="KW-1185">Reference proteome</keyword>
<gene>
    <name evidence="1" type="ORF">B5V02_18435</name>
</gene>
<sequence length="78" mass="8657">MDWKPGWQIAKKASAMRPHARGALATGADEIRRASTDRAQATRLVRTAEQIALALRGLWGRQRRAFVHGRQVHSAALT</sequence>
<name>A0A2W7C1S0_9HYPH</name>
<evidence type="ECO:0000313" key="1">
    <source>
        <dbReference type="EMBL" id="PZV37050.1"/>
    </source>
</evidence>
<proteinExistence type="predicted"/>
<dbReference type="Proteomes" id="UP000248616">
    <property type="component" value="Unassembled WGS sequence"/>
</dbReference>
<evidence type="ECO:0000313" key="2">
    <source>
        <dbReference type="Proteomes" id="UP000248616"/>
    </source>
</evidence>
<dbReference type="EMBL" id="MZXV01000038">
    <property type="protein sequence ID" value="PZV37050.1"/>
    <property type="molecule type" value="Genomic_DNA"/>
</dbReference>